<reference evidence="2 4" key="1">
    <citation type="journal article" date="2015" name="Int. J. Syst. Evol. Microbiol.">
        <title>Bacillus glycinifermentans sp. nov., isolated from fermented soybean paste.</title>
        <authorList>
            <person name="Kim S.J."/>
            <person name="Dunlap C.A."/>
            <person name="Kwon S.W."/>
            <person name="Rooney A.P."/>
        </authorList>
    </citation>
    <scope>NUCLEOTIDE SEQUENCE [LARGE SCALE GENOMIC DNA]</scope>
    <source>
        <strain evidence="2 4">GO-13</strain>
    </source>
</reference>
<comment type="caution">
    <text evidence="2">The sequence shown here is derived from an EMBL/GenBank/DDBJ whole genome shotgun (WGS) entry which is preliminary data.</text>
</comment>
<reference evidence="3 5" key="3">
    <citation type="submission" date="2023-03" db="EMBL/GenBank/DDBJ databases">
        <title>Agriculturally important microbes genome sequencing.</title>
        <authorList>
            <person name="Dunlap C."/>
        </authorList>
    </citation>
    <scope>NUCLEOTIDE SEQUENCE [LARGE SCALE GENOMIC DNA]</scope>
    <source>
        <strain evidence="3 5">CBP-3203</strain>
    </source>
</reference>
<sequence>MKKKLIGLLILTPFLLLFNTATHAVDSNHKTTEEVLDSAWGKFGLVSYMIGETEPIISIGMDKTKSEEKLQEYLDQNLPPEAKEKYDIEIIKRDIDALEKEVFEDRKQKRN</sequence>
<reference evidence="2" key="2">
    <citation type="submission" date="2015-10" db="EMBL/GenBank/DDBJ databases">
        <authorList>
            <person name="Gilbert D.G."/>
        </authorList>
    </citation>
    <scope>NUCLEOTIDE SEQUENCE</scope>
    <source>
        <strain evidence="2">GO-13</strain>
    </source>
</reference>
<feature type="signal peptide" evidence="1">
    <location>
        <begin position="1"/>
        <end position="24"/>
    </location>
</feature>
<accession>A0A0T6BIB0</accession>
<dbReference type="AlphaFoldDB" id="A0A0T6BIB0"/>
<organism evidence="2 4">
    <name type="scientific">Bacillus glycinifermentans</name>
    <dbReference type="NCBI Taxonomy" id="1664069"/>
    <lineage>
        <taxon>Bacteria</taxon>
        <taxon>Bacillati</taxon>
        <taxon>Bacillota</taxon>
        <taxon>Bacilli</taxon>
        <taxon>Bacillales</taxon>
        <taxon>Bacillaceae</taxon>
        <taxon>Bacillus</taxon>
    </lineage>
</organism>
<gene>
    <name evidence="2" type="ORF">AB447_209065</name>
    <name evidence="3" type="ORF">P8828_20595</name>
</gene>
<dbReference type="Proteomes" id="UP001341297">
    <property type="component" value="Unassembled WGS sequence"/>
</dbReference>
<proteinExistence type="predicted"/>
<dbReference type="Proteomes" id="UP000036168">
    <property type="component" value="Unassembled WGS sequence"/>
</dbReference>
<dbReference type="EMBL" id="LECW02000082">
    <property type="protein sequence ID" value="KRT87107.1"/>
    <property type="molecule type" value="Genomic_DNA"/>
</dbReference>
<protein>
    <submittedName>
        <fullName evidence="2">Uncharacterized protein</fullName>
    </submittedName>
</protein>
<evidence type="ECO:0000313" key="4">
    <source>
        <dbReference type="Proteomes" id="UP000036168"/>
    </source>
</evidence>
<keyword evidence="5" id="KW-1185">Reference proteome</keyword>
<dbReference type="RefSeq" id="WP_048354554.1">
    <property type="nucleotide sequence ID" value="NZ_JARRTL010000027.1"/>
</dbReference>
<evidence type="ECO:0000313" key="2">
    <source>
        <dbReference type="EMBL" id="KRT87107.1"/>
    </source>
</evidence>
<dbReference type="InterPro" id="IPR058995">
    <property type="entry name" value="YolC/YozM-like"/>
</dbReference>
<feature type="chain" id="PRO_5039362182" evidence="1">
    <location>
        <begin position="25"/>
        <end position="111"/>
    </location>
</feature>
<dbReference type="Pfam" id="PF26328">
    <property type="entry name" value="YolC_YozM"/>
    <property type="match status" value="1"/>
</dbReference>
<evidence type="ECO:0000256" key="1">
    <source>
        <dbReference type="SAM" id="SignalP"/>
    </source>
</evidence>
<keyword evidence="1" id="KW-0732">Signal</keyword>
<name>A0A0T6BIB0_9BACI</name>
<dbReference type="EMBL" id="JARRTL010000027">
    <property type="protein sequence ID" value="MEC0487156.1"/>
    <property type="molecule type" value="Genomic_DNA"/>
</dbReference>
<dbReference type="OrthoDB" id="2888227at2"/>
<evidence type="ECO:0000313" key="3">
    <source>
        <dbReference type="EMBL" id="MEC0487156.1"/>
    </source>
</evidence>
<evidence type="ECO:0000313" key="5">
    <source>
        <dbReference type="Proteomes" id="UP001341297"/>
    </source>
</evidence>